<name>A0A4R4E6N0_9BACT</name>
<evidence type="ECO:0000256" key="7">
    <source>
        <dbReference type="HAMAP-Rule" id="MF_01322"/>
    </source>
</evidence>
<keyword evidence="11" id="KW-1185">Reference proteome</keyword>
<feature type="binding site" evidence="7">
    <location>
        <position position="82"/>
    </location>
    <ligand>
        <name>Zn(2+)</name>
        <dbReference type="ChEBI" id="CHEBI:29105"/>
        <label>1</label>
    </ligand>
</feature>
<feature type="binding site" evidence="7">
    <location>
        <position position="475"/>
    </location>
    <ligand>
        <name>Mg(2+)</name>
        <dbReference type="ChEBI" id="CHEBI:18420"/>
    </ligand>
</feature>
<keyword evidence="2 7" id="KW-0808">Transferase</keyword>
<dbReference type="Gene3D" id="1.10.40.90">
    <property type="match status" value="1"/>
</dbReference>
<comment type="function">
    <text evidence="7 8">DNA-dependent RNA polymerase catalyzes the transcription of DNA into RNA using the four ribonucleoside triphosphates as substrates.</text>
</comment>
<evidence type="ECO:0000256" key="6">
    <source>
        <dbReference type="ARBA" id="ARBA00048552"/>
    </source>
</evidence>
<dbReference type="PANTHER" id="PTHR19376">
    <property type="entry name" value="DNA-DIRECTED RNA POLYMERASE"/>
    <property type="match status" value="1"/>
</dbReference>
<evidence type="ECO:0000313" key="10">
    <source>
        <dbReference type="EMBL" id="TCZ74563.1"/>
    </source>
</evidence>
<keyword evidence="7" id="KW-0862">Zinc</keyword>
<dbReference type="SUPFAM" id="SSF64484">
    <property type="entry name" value="beta and beta-prime subunits of DNA dependent RNA-polymerase"/>
    <property type="match status" value="1"/>
</dbReference>
<comment type="cofactor">
    <cofactor evidence="7">
        <name>Mg(2+)</name>
        <dbReference type="ChEBI" id="CHEBI:18420"/>
    </cofactor>
    <text evidence="7">Binds 1 Mg(2+) ion per subunit.</text>
</comment>
<keyword evidence="7" id="KW-0460">Magnesium</keyword>
<sequence length="1430" mass="159360">MAFNKKDNRPRPQFSKITIGLASPDSILEKSFGEVLKPETINYRTYKPERDGLFCERIFGPVKDYECACGKYKRIRYKGIVCDRCGVEVTEKKVRRERMGHIKLVVPVVHIWYFKSLPNKIGYLLGMSSKKLESIIYYERFVVINSGIRADKGQNYGDLLTEEEYLDILDSLPKDNQYLPDEDPNKFIAKMGAEAVHDLLGRIDLDQLSFDLRNAAATETSQQRKADALKRLSVVESFRDAQTRISNRPEWMVMQYIPVIPPELRPLVPLDGGRFASSDLNDLYRRVIIRNNRLKRLLEIKAPEVILRNEKRMLQEAVDSLFDNSRKSNAVKAEGGRALKSLSDVLKGKQGRFRQNLLGKRVDYSGRSVIVVGPELKIHECGLPKDMAAELFKPFIIRKLIERGIVKTVKSARKLVDKKEAVIWDILENILKGHPVMLNRAPTLHRLSIQAFQPKLVEGKAIQLHPLVTTAFNADFDGDQMAVHVPLSNAAVLEAQLLMLAAHNILNPQNGTPITLPSQDMVLGLYYISKGKKSTDTEKVRGEGKAFYSAEEVIIAYNEGVVDMHAHIKVRTNVRIDGELQYKLIETTVGRVIFNQHVPKEVGFVNALLTKKNLREIIGDIIRITNVPKTAKFLDDIKQLGFRTAFQGGLSFSINDLIIPDIKEELVANAKVEVDEVWENYNMGLITNNERYNQTVDIWSRVDTRITETLIRELATDKQGFNSVYMMLDSGARGSKQQIKQLAGIRGLMAKPRKSGSTGSEIIENPILSNFKGGLNVLDYFISTHGARKGLADTALKTADAGYLTRRLVDVAQDVVVTEEDCGTLRGIATSALKDNEDVIEPLADRIEGRTSLHNVYDPISDELLVEAGSEITADIAEKIEERGIETVEIRSVLTCEAKRGTCVKCYGRNLATGTVAQRGDAVGIIAAQSIGEPGTQLTLRTFHVGGVAGSASVESTLQAKFDGTIQFDGVRSVVTTNNEGDKVQIVIGRTGEVRIVDEKNDRLLITNNVPYGATLNVKDGQQVKKGDVICTWDPFNNVIIAEINGAVKFENIIEGVTYREESDEQTGHREKVVIETRDKTKIPSLVVAGKENKSYNLPTGSHIVIENEEDVKAGQVIVKIPRVLGKLRDITGGLPRVTELFEARNPSNPAIVSEIDGVVTMGAVKRGNREIIIEARDGVTRKYLVPLTRQILAQDGDFVKAGSPMSDGQIAPQDILSIQGPFAVQQYVVNEIQEVYRLQGVKINDKHIEVIVRQMMRKVSIVDPGDTKFLEEDLVDKFEFLEENDYIFDKKVVTESGDSTKMRAGQIVSLRELREENSTLRRNDKTLVEYRDAKPATSAPTLLGITKASLGVTSWISAASFQETTKVLSSAAIQGKTDDMLGLKENVITGHLIPAGTGLRDFENMIVGSKEEYELLQTTREAMSFDDEE</sequence>
<feature type="binding site" evidence="7">
    <location>
        <position position="85"/>
    </location>
    <ligand>
        <name>Zn(2+)</name>
        <dbReference type="ChEBI" id="CHEBI:29105"/>
        <label>1</label>
    </ligand>
</feature>
<dbReference type="InterPro" id="IPR007081">
    <property type="entry name" value="RNA_pol_Rpb1_5"/>
</dbReference>
<dbReference type="Gene3D" id="1.10.150.390">
    <property type="match status" value="1"/>
</dbReference>
<dbReference type="InterPro" id="IPR045867">
    <property type="entry name" value="DNA-dir_RpoC_beta_prime"/>
</dbReference>
<evidence type="ECO:0000259" key="9">
    <source>
        <dbReference type="SMART" id="SM00663"/>
    </source>
</evidence>
<comment type="subunit">
    <text evidence="7">The RNAP catalytic core consists of 2 alpha, 1 beta, 1 beta' and 1 omega subunit. When a sigma factor is associated with the core the holoenzyme is formed, which can initiate transcription.</text>
</comment>
<evidence type="ECO:0000313" key="11">
    <source>
        <dbReference type="Proteomes" id="UP000295164"/>
    </source>
</evidence>
<organism evidence="10 11">
    <name type="scientific">Flaviaesturariibacter aridisoli</name>
    <dbReference type="NCBI Taxonomy" id="2545761"/>
    <lineage>
        <taxon>Bacteria</taxon>
        <taxon>Pseudomonadati</taxon>
        <taxon>Bacteroidota</taxon>
        <taxon>Chitinophagia</taxon>
        <taxon>Chitinophagales</taxon>
        <taxon>Chitinophagaceae</taxon>
        <taxon>Flaviaestuariibacter</taxon>
    </lineage>
</organism>
<dbReference type="InterPro" id="IPR007066">
    <property type="entry name" value="RNA_pol_Rpb1_3"/>
</dbReference>
<dbReference type="InterPro" id="IPR044893">
    <property type="entry name" value="RNA_pol_Rpb1_clamp_domain"/>
</dbReference>
<dbReference type="Gene3D" id="1.10.274.100">
    <property type="entry name" value="RNA polymerase Rpb1, domain 3"/>
    <property type="match status" value="1"/>
</dbReference>
<dbReference type="EMBL" id="SKFH01000002">
    <property type="protein sequence ID" value="TCZ74563.1"/>
    <property type="molecule type" value="Genomic_DNA"/>
</dbReference>
<dbReference type="InterPro" id="IPR038120">
    <property type="entry name" value="Rpb1_funnel_sf"/>
</dbReference>
<proteinExistence type="inferred from homology"/>
<evidence type="ECO:0000256" key="2">
    <source>
        <dbReference type="ARBA" id="ARBA00022679"/>
    </source>
</evidence>
<dbReference type="PANTHER" id="PTHR19376:SF54">
    <property type="entry name" value="DNA-DIRECTED RNA POLYMERASE SUBUNIT BETA"/>
    <property type="match status" value="1"/>
</dbReference>
<dbReference type="Proteomes" id="UP000295164">
    <property type="component" value="Unassembled WGS sequence"/>
</dbReference>
<reference evidence="10 11" key="1">
    <citation type="submission" date="2019-03" db="EMBL/GenBank/DDBJ databases">
        <authorList>
            <person name="Kim M.K.M."/>
        </authorList>
    </citation>
    <scope>NUCLEOTIDE SEQUENCE [LARGE SCALE GENOMIC DNA]</scope>
    <source>
        <strain evidence="10 11">17J68-15</strain>
    </source>
</reference>
<dbReference type="Gene3D" id="1.10.132.30">
    <property type="match status" value="1"/>
</dbReference>
<dbReference type="InterPro" id="IPR012754">
    <property type="entry name" value="DNA-dir_RpoC_beta_prime_bact"/>
</dbReference>
<dbReference type="Pfam" id="PF05000">
    <property type="entry name" value="RNA_pol_Rpb1_4"/>
    <property type="match status" value="1"/>
</dbReference>
<feature type="binding site" evidence="7">
    <location>
        <position position="69"/>
    </location>
    <ligand>
        <name>Zn(2+)</name>
        <dbReference type="ChEBI" id="CHEBI:29105"/>
        <label>1</label>
    </ligand>
</feature>
<evidence type="ECO:0000256" key="5">
    <source>
        <dbReference type="ARBA" id="ARBA00023163"/>
    </source>
</evidence>
<evidence type="ECO:0000256" key="4">
    <source>
        <dbReference type="ARBA" id="ARBA00022723"/>
    </source>
</evidence>
<dbReference type="NCBIfam" id="TIGR02386">
    <property type="entry name" value="rpoC_TIGR"/>
    <property type="match status" value="1"/>
</dbReference>
<dbReference type="Pfam" id="PF04997">
    <property type="entry name" value="RNA_pol_Rpb1_1"/>
    <property type="match status" value="1"/>
</dbReference>
<dbReference type="Gene3D" id="2.40.40.20">
    <property type="match status" value="1"/>
</dbReference>
<dbReference type="HAMAP" id="MF_01322">
    <property type="entry name" value="RNApol_bact_RpoC"/>
    <property type="match status" value="1"/>
</dbReference>
<feature type="binding site" evidence="7">
    <location>
        <position position="477"/>
    </location>
    <ligand>
        <name>Mg(2+)</name>
        <dbReference type="ChEBI" id="CHEBI:18420"/>
    </ligand>
</feature>
<dbReference type="GO" id="GO:0003899">
    <property type="term" value="F:DNA-directed RNA polymerase activity"/>
    <property type="evidence" value="ECO:0007669"/>
    <property type="project" value="UniProtKB-UniRule"/>
</dbReference>
<dbReference type="InterPro" id="IPR006592">
    <property type="entry name" value="RNA_pol_N"/>
</dbReference>
<dbReference type="Gene3D" id="1.10.1790.20">
    <property type="match status" value="2"/>
</dbReference>
<keyword evidence="1 7" id="KW-0240">DNA-directed RNA polymerase</keyword>
<dbReference type="GO" id="GO:0000428">
    <property type="term" value="C:DNA-directed RNA polymerase complex"/>
    <property type="evidence" value="ECO:0007669"/>
    <property type="project" value="UniProtKB-KW"/>
</dbReference>
<dbReference type="RefSeq" id="WP_131850608.1">
    <property type="nucleotide sequence ID" value="NZ_SKFH01000002.1"/>
</dbReference>
<protein>
    <recommendedName>
        <fullName evidence="7">DNA-directed RNA polymerase subunit beta'</fullName>
        <shortName evidence="7">RNAP subunit beta'</shortName>
        <ecNumber evidence="7">2.7.7.6</ecNumber>
    </recommendedName>
    <alternativeName>
        <fullName evidence="7">RNA polymerase subunit beta'</fullName>
    </alternativeName>
    <alternativeName>
        <fullName evidence="7">Transcriptase subunit beta'</fullName>
    </alternativeName>
</protein>
<dbReference type="InterPro" id="IPR007083">
    <property type="entry name" value="RNA_pol_Rpb1_4"/>
</dbReference>
<evidence type="ECO:0000256" key="3">
    <source>
        <dbReference type="ARBA" id="ARBA00022695"/>
    </source>
</evidence>
<keyword evidence="3 7" id="KW-0548">Nucleotidyltransferase</keyword>
<dbReference type="GO" id="GO:0006351">
    <property type="term" value="P:DNA-templated transcription"/>
    <property type="evidence" value="ECO:0007669"/>
    <property type="project" value="UniProtKB-UniRule"/>
</dbReference>
<comment type="similarity">
    <text evidence="7 8">Belongs to the RNA polymerase beta' chain family.</text>
</comment>
<dbReference type="EC" id="2.7.7.6" evidence="7"/>
<feature type="binding site" evidence="7">
    <location>
        <position position="896"/>
    </location>
    <ligand>
        <name>Zn(2+)</name>
        <dbReference type="ChEBI" id="CHEBI:29105"/>
        <label>2</label>
    </ligand>
</feature>
<dbReference type="CDD" id="cd01609">
    <property type="entry name" value="RNAP_beta'_N"/>
    <property type="match status" value="1"/>
</dbReference>
<keyword evidence="5 7" id="KW-0804">Transcription</keyword>
<comment type="caution">
    <text evidence="10">The sequence shown here is derived from an EMBL/GenBank/DDBJ whole genome shotgun (WGS) entry which is preliminary data.</text>
</comment>
<dbReference type="Pfam" id="PF04983">
    <property type="entry name" value="RNA_pol_Rpb1_3"/>
    <property type="match status" value="1"/>
</dbReference>
<feature type="binding site" evidence="7">
    <location>
        <position position="479"/>
    </location>
    <ligand>
        <name>Mg(2+)</name>
        <dbReference type="ChEBI" id="CHEBI:18420"/>
    </ligand>
</feature>
<dbReference type="CDD" id="cd02655">
    <property type="entry name" value="RNAP_beta'_C"/>
    <property type="match status" value="1"/>
</dbReference>
<feature type="binding site" evidence="7">
    <location>
        <position position="906"/>
    </location>
    <ligand>
        <name>Zn(2+)</name>
        <dbReference type="ChEBI" id="CHEBI:29105"/>
        <label>2</label>
    </ligand>
</feature>
<accession>A0A4R4E6N0</accession>
<feature type="binding site" evidence="7">
    <location>
        <position position="903"/>
    </location>
    <ligand>
        <name>Zn(2+)</name>
        <dbReference type="ChEBI" id="CHEBI:29105"/>
        <label>2</label>
    </ligand>
</feature>
<dbReference type="Pfam" id="PF00623">
    <property type="entry name" value="RNA_pol_Rpb1_2"/>
    <property type="match status" value="1"/>
</dbReference>
<gene>
    <name evidence="7 10" type="primary">rpoC</name>
    <name evidence="10" type="ORF">E0486_02750</name>
</gene>
<dbReference type="GO" id="GO:0000287">
    <property type="term" value="F:magnesium ion binding"/>
    <property type="evidence" value="ECO:0007669"/>
    <property type="project" value="UniProtKB-UniRule"/>
</dbReference>
<dbReference type="Gene3D" id="2.40.50.100">
    <property type="match status" value="3"/>
</dbReference>
<feature type="binding site" evidence="7">
    <location>
        <position position="67"/>
    </location>
    <ligand>
        <name>Zn(2+)</name>
        <dbReference type="ChEBI" id="CHEBI:29105"/>
        <label>1</label>
    </ligand>
</feature>
<dbReference type="SMART" id="SM00663">
    <property type="entry name" value="RPOLA_N"/>
    <property type="match status" value="1"/>
</dbReference>
<dbReference type="GO" id="GO:0003677">
    <property type="term" value="F:DNA binding"/>
    <property type="evidence" value="ECO:0007669"/>
    <property type="project" value="UniProtKB-UniRule"/>
</dbReference>
<evidence type="ECO:0000256" key="8">
    <source>
        <dbReference type="RuleBase" id="RU004279"/>
    </source>
</evidence>
<evidence type="ECO:0000256" key="1">
    <source>
        <dbReference type="ARBA" id="ARBA00022478"/>
    </source>
</evidence>
<comment type="catalytic activity">
    <reaction evidence="6 7 8">
        <text>RNA(n) + a ribonucleoside 5'-triphosphate = RNA(n+1) + diphosphate</text>
        <dbReference type="Rhea" id="RHEA:21248"/>
        <dbReference type="Rhea" id="RHEA-COMP:14527"/>
        <dbReference type="Rhea" id="RHEA-COMP:17342"/>
        <dbReference type="ChEBI" id="CHEBI:33019"/>
        <dbReference type="ChEBI" id="CHEBI:61557"/>
        <dbReference type="ChEBI" id="CHEBI:140395"/>
        <dbReference type="EC" id="2.7.7.6"/>
    </reaction>
</comment>
<comment type="cofactor">
    <cofactor evidence="7">
        <name>Zn(2+)</name>
        <dbReference type="ChEBI" id="CHEBI:29105"/>
    </cofactor>
    <text evidence="7">Binds 2 Zn(2+) ions per subunit.</text>
</comment>
<dbReference type="GO" id="GO:0008270">
    <property type="term" value="F:zinc ion binding"/>
    <property type="evidence" value="ECO:0007669"/>
    <property type="project" value="UniProtKB-UniRule"/>
</dbReference>
<dbReference type="InterPro" id="IPR000722">
    <property type="entry name" value="RNA_pol_asu"/>
</dbReference>
<feature type="domain" description="RNA polymerase N-terminal" evidence="9">
    <location>
        <begin position="250"/>
        <end position="529"/>
    </location>
</feature>
<dbReference type="InterPro" id="IPR042102">
    <property type="entry name" value="RNA_pol_Rpb1_3_sf"/>
</dbReference>
<dbReference type="InterPro" id="IPR007080">
    <property type="entry name" value="RNA_pol_Rpb1_1"/>
</dbReference>
<feature type="binding site" evidence="7">
    <location>
        <position position="822"/>
    </location>
    <ligand>
        <name>Zn(2+)</name>
        <dbReference type="ChEBI" id="CHEBI:29105"/>
        <label>2</label>
    </ligand>
</feature>
<dbReference type="OrthoDB" id="9815296at2"/>
<dbReference type="Gene3D" id="4.10.860.120">
    <property type="entry name" value="RNA polymerase II, clamp domain"/>
    <property type="match status" value="1"/>
</dbReference>
<dbReference type="Pfam" id="PF04998">
    <property type="entry name" value="RNA_pol_Rpb1_5"/>
    <property type="match status" value="1"/>
</dbReference>
<keyword evidence="4 7" id="KW-0479">Metal-binding</keyword>